<evidence type="ECO:0000313" key="2">
    <source>
        <dbReference type="Proteomes" id="UP000824014"/>
    </source>
</evidence>
<comment type="caution">
    <text evidence="1">The sequence shown here is derived from an EMBL/GenBank/DDBJ whole genome shotgun (WGS) entry which is preliminary data.</text>
</comment>
<sequence>MQKIMFDDRYGLTQAVIDGRKTVTRRTELEDDANYVARHWNQIYHPQHCYYRDARGLCQLVNRQTDKVFVPRYKLGEIVAVAQSYRDAGYECLPYRDTDEYVYLKRDGVVIPDLSVAAAGVTNKMFASAKQMPYRVWITGIRIERLQDISDEDCLREGVCYLPEIDRYYFERKDKEQGFYFNSPREAFAALIDKVSGKGTWNSNPFVVVYEFEVMQ</sequence>
<proteinExistence type="predicted"/>
<name>A0A9D2DDV7_9BACT</name>
<reference evidence="1" key="1">
    <citation type="journal article" date="2021" name="PeerJ">
        <title>Extensive microbial diversity within the chicken gut microbiome revealed by metagenomics and culture.</title>
        <authorList>
            <person name="Gilroy R."/>
            <person name="Ravi A."/>
            <person name="Getino M."/>
            <person name="Pursley I."/>
            <person name="Horton D.L."/>
            <person name="Alikhan N.F."/>
            <person name="Baker D."/>
            <person name="Gharbi K."/>
            <person name="Hall N."/>
            <person name="Watson M."/>
            <person name="Adriaenssens E.M."/>
            <person name="Foster-Nyarko E."/>
            <person name="Jarju S."/>
            <person name="Secka A."/>
            <person name="Antonio M."/>
            <person name="Oren A."/>
            <person name="Chaudhuri R.R."/>
            <person name="La Ragione R."/>
            <person name="Hildebrand F."/>
            <person name="Pallen M.J."/>
        </authorList>
    </citation>
    <scope>NUCLEOTIDE SEQUENCE</scope>
    <source>
        <strain evidence="1">ChiHjej11B10-19426</strain>
    </source>
</reference>
<reference evidence="1" key="2">
    <citation type="submission" date="2021-04" db="EMBL/GenBank/DDBJ databases">
        <authorList>
            <person name="Gilroy R."/>
        </authorList>
    </citation>
    <scope>NUCLEOTIDE SEQUENCE</scope>
    <source>
        <strain evidence="1">ChiHjej11B10-19426</strain>
    </source>
</reference>
<accession>A0A9D2DDV7</accession>
<protein>
    <recommendedName>
        <fullName evidence="3">ASCH domain-containing protein</fullName>
    </recommendedName>
</protein>
<gene>
    <name evidence="1" type="ORF">H9816_04080</name>
</gene>
<dbReference type="Proteomes" id="UP000824014">
    <property type="component" value="Unassembled WGS sequence"/>
</dbReference>
<dbReference type="EMBL" id="DXCC01000012">
    <property type="protein sequence ID" value="HIZ15070.1"/>
    <property type="molecule type" value="Genomic_DNA"/>
</dbReference>
<organism evidence="1 2">
    <name type="scientific">Candidatus Tidjanibacter faecipullorum</name>
    <dbReference type="NCBI Taxonomy" id="2838766"/>
    <lineage>
        <taxon>Bacteria</taxon>
        <taxon>Pseudomonadati</taxon>
        <taxon>Bacteroidota</taxon>
        <taxon>Bacteroidia</taxon>
        <taxon>Bacteroidales</taxon>
        <taxon>Rikenellaceae</taxon>
        <taxon>Tidjanibacter</taxon>
    </lineage>
</organism>
<evidence type="ECO:0000313" key="1">
    <source>
        <dbReference type="EMBL" id="HIZ15070.1"/>
    </source>
</evidence>
<evidence type="ECO:0008006" key="3">
    <source>
        <dbReference type="Google" id="ProtNLM"/>
    </source>
</evidence>
<dbReference type="AlphaFoldDB" id="A0A9D2DDV7"/>